<dbReference type="GO" id="GO:0005829">
    <property type="term" value="C:cytosol"/>
    <property type="evidence" value="ECO:0007669"/>
    <property type="project" value="TreeGrafter"/>
</dbReference>
<proteinExistence type="predicted"/>
<dbReference type="PANTHER" id="PTHR33221:SF5">
    <property type="entry name" value="HTH-TYPE TRANSCRIPTIONAL REGULATOR ISCR"/>
    <property type="match status" value="1"/>
</dbReference>
<keyword evidence="1" id="KW-0238">DNA-binding</keyword>
<reference evidence="2 3" key="1">
    <citation type="journal article" date="2018" name="Arch. Microbiol.">
        <title>New insights into the metabolic potential of the phototrophic purple bacterium Rhodopila globiformis DSM 161(T) from its draft genome sequence and evidence for a vanadium-dependent nitrogenase.</title>
        <authorList>
            <person name="Imhoff J.F."/>
            <person name="Rahn T."/>
            <person name="Kunzel S."/>
            <person name="Neulinger S.C."/>
        </authorList>
    </citation>
    <scope>NUCLEOTIDE SEQUENCE [LARGE SCALE GENOMIC DNA]</scope>
    <source>
        <strain evidence="2 3">DSM 16996</strain>
    </source>
</reference>
<dbReference type="OrthoDB" id="9802344at2"/>
<dbReference type="PROSITE" id="PS51197">
    <property type="entry name" value="HTH_RRF2_2"/>
    <property type="match status" value="1"/>
</dbReference>
<dbReference type="RefSeq" id="WP_104510848.1">
    <property type="nucleotide sequence ID" value="NZ_JACIGC010000003.1"/>
</dbReference>
<evidence type="ECO:0000313" key="3">
    <source>
        <dbReference type="Proteomes" id="UP000239089"/>
    </source>
</evidence>
<organism evidence="2 3">
    <name type="scientific">Rhodoblastus sphagnicola</name>
    <dbReference type="NCBI Taxonomy" id="333368"/>
    <lineage>
        <taxon>Bacteria</taxon>
        <taxon>Pseudomonadati</taxon>
        <taxon>Pseudomonadota</taxon>
        <taxon>Alphaproteobacteria</taxon>
        <taxon>Hyphomicrobiales</taxon>
        <taxon>Rhodoblastaceae</taxon>
        <taxon>Rhodoblastus</taxon>
    </lineage>
</organism>
<dbReference type="EMBL" id="NHSJ01000141">
    <property type="protein sequence ID" value="PPQ25734.1"/>
    <property type="molecule type" value="Genomic_DNA"/>
</dbReference>
<dbReference type="AlphaFoldDB" id="A0A2S6MTP5"/>
<comment type="caution">
    <text evidence="2">The sequence shown here is derived from an EMBL/GenBank/DDBJ whole genome shotgun (WGS) entry which is preliminary data.</text>
</comment>
<dbReference type="PROSITE" id="PS01332">
    <property type="entry name" value="HTH_RRF2_1"/>
    <property type="match status" value="1"/>
</dbReference>
<dbReference type="SUPFAM" id="SSF46785">
    <property type="entry name" value="Winged helix' DNA-binding domain"/>
    <property type="match status" value="1"/>
</dbReference>
<accession>A0A2S6MTP5</accession>
<dbReference type="Gene3D" id="1.10.10.10">
    <property type="entry name" value="Winged helix-like DNA-binding domain superfamily/Winged helix DNA-binding domain"/>
    <property type="match status" value="1"/>
</dbReference>
<dbReference type="InterPro" id="IPR030489">
    <property type="entry name" value="TR_Rrf2-type_CS"/>
</dbReference>
<sequence length="149" mass="15981">MLTNKGKYGLKAMVHLAGMEPGTLAQVQDIADRNAIPKKFLDQILSELRNAGLVFSKKGKGGGYALAQQASKISVGQIVRILDGPLAPIQCASVTAYRPCDDCGDEKACAVRLMMVKARNAIADVLDNHTLADMRALSDPVELAHSYQI</sequence>
<dbReference type="PANTHER" id="PTHR33221">
    <property type="entry name" value="WINGED HELIX-TURN-HELIX TRANSCRIPTIONAL REGULATOR, RRF2 FAMILY"/>
    <property type="match status" value="1"/>
</dbReference>
<dbReference type="InterPro" id="IPR036390">
    <property type="entry name" value="WH_DNA-bd_sf"/>
</dbReference>
<dbReference type="InterPro" id="IPR000944">
    <property type="entry name" value="Tscrpt_reg_Rrf2"/>
</dbReference>
<evidence type="ECO:0000256" key="1">
    <source>
        <dbReference type="ARBA" id="ARBA00023125"/>
    </source>
</evidence>
<dbReference type="GO" id="GO:0003677">
    <property type="term" value="F:DNA binding"/>
    <property type="evidence" value="ECO:0007669"/>
    <property type="project" value="UniProtKB-KW"/>
</dbReference>
<dbReference type="Pfam" id="PF02082">
    <property type="entry name" value="Rrf2"/>
    <property type="match status" value="1"/>
</dbReference>
<dbReference type="InterPro" id="IPR036388">
    <property type="entry name" value="WH-like_DNA-bd_sf"/>
</dbReference>
<dbReference type="GO" id="GO:0003700">
    <property type="term" value="F:DNA-binding transcription factor activity"/>
    <property type="evidence" value="ECO:0007669"/>
    <property type="project" value="TreeGrafter"/>
</dbReference>
<dbReference type="NCBIfam" id="TIGR00738">
    <property type="entry name" value="rrf2_super"/>
    <property type="match status" value="1"/>
</dbReference>
<keyword evidence="3" id="KW-1185">Reference proteome</keyword>
<gene>
    <name evidence="2" type="ORF">CCR94_24185</name>
</gene>
<protein>
    <submittedName>
        <fullName evidence="2">Transcriptional regulator</fullName>
    </submittedName>
</protein>
<evidence type="ECO:0000313" key="2">
    <source>
        <dbReference type="EMBL" id="PPQ25734.1"/>
    </source>
</evidence>
<name>A0A2S6MTP5_9HYPH</name>
<dbReference type="Proteomes" id="UP000239089">
    <property type="component" value="Unassembled WGS sequence"/>
</dbReference>